<dbReference type="AlphaFoldDB" id="A0A811T645"/>
<dbReference type="GO" id="GO:0022625">
    <property type="term" value="C:cytosolic large ribosomal subunit"/>
    <property type="evidence" value="ECO:0007669"/>
    <property type="project" value="UniProtKB-UniRule"/>
</dbReference>
<feature type="domain" description="Large ribosomal subunit protein uL6 alpha-beta" evidence="6">
    <location>
        <begin position="9"/>
        <end position="81"/>
    </location>
</feature>
<dbReference type="InterPro" id="IPR000702">
    <property type="entry name" value="Ribosomal_uL6-like"/>
</dbReference>
<evidence type="ECO:0000259" key="6">
    <source>
        <dbReference type="Pfam" id="PF00347"/>
    </source>
</evidence>
<dbReference type="PANTHER" id="PTHR11655">
    <property type="entry name" value="60S/50S RIBOSOMAL PROTEIN L6/L9"/>
    <property type="match status" value="1"/>
</dbReference>
<proteinExistence type="inferred from homology"/>
<dbReference type="Gene3D" id="3.90.930.12">
    <property type="entry name" value="Ribosomal protein L6, alpha-beta domain"/>
    <property type="match status" value="2"/>
</dbReference>
<dbReference type="InterPro" id="IPR020040">
    <property type="entry name" value="Ribosomal_uL6_a/b-dom"/>
</dbReference>
<accession>A0A811T645</accession>
<dbReference type="Pfam" id="PF00347">
    <property type="entry name" value="Ribosomal_L6"/>
    <property type="match status" value="2"/>
</dbReference>
<dbReference type="HAMAP" id="MF_01365_A">
    <property type="entry name" value="Ribosomal_uL6_A"/>
    <property type="match status" value="1"/>
</dbReference>
<dbReference type="GO" id="GO:0003735">
    <property type="term" value="F:structural constituent of ribosome"/>
    <property type="evidence" value="ECO:0007669"/>
    <property type="project" value="UniProtKB-UniRule"/>
</dbReference>
<dbReference type="Proteomes" id="UP000637195">
    <property type="component" value="Unassembled WGS sequence"/>
</dbReference>
<protein>
    <recommendedName>
        <fullName evidence="5">Large ribosomal subunit protein uL6</fullName>
    </recommendedName>
</protein>
<dbReference type="InterPro" id="IPR019907">
    <property type="entry name" value="Ribosomal_uL6_arc"/>
</dbReference>
<evidence type="ECO:0000256" key="3">
    <source>
        <dbReference type="ARBA" id="ARBA00022980"/>
    </source>
</evidence>
<evidence type="ECO:0000256" key="4">
    <source>
        <dbReference type="ARBA" id="ARBA00023274"/>
    </source>
</evidence>
<dbReference type="InterPro" id="IPR002359">
    <property type="entry name" value="Ribosomal_uL6_CS2"/>
</dbReference>
<comment type="caution">
    <text evidence="7">The sequence shown here is derived from an EMBL/GenBank/DDBJ whole genome shotgun (WGS) entry which is preliminary data.</text>
</comment>
<dbReference type="NCBIfam" id="NF004037">
    <property type="entry name" value="PRK05518.1"/>
    <property type="match status" value="1"/>
</dbReference>
<dbReference type="FunFam" id="3.90.930.12:FF:000008">
    <property type="entry name" value="50S ribosomal protein L6"/>
    <property type="match status" value="1"/>
</dbReference>
<evidence type="ECO:0000313" key="7">
    <source>
        <dbReference type="EMBL" id="CAD6491358.1"/>
    </source>
</evidence>
<evidence type="ECO:0000256" key="1">
    <source>
        <dbReference type="ARBA" id="ARBA00022730"/>
    </source>
</evidence>
<dbReference type="EMBL" id="CAJHIM010000005">
    <property type="protein sequence ID" value="CAD6491358.1"/>
    <property type="molecule type" value="Genomic_DNA"/>
</dbReference>
<dbReference type="PANTHER" id="PTHR11655:SF16">
    <property type="entry name" value="60S RIBOSOMAL PROTEIN L9"/>
    <property type="match status" value="1"/>
</dbReference>
<dbReference type="SUPFAM" id="SSF56053">
    <property type="entry name" value="Ribosomal protein L6"/>
    <property type="match status" value="2"/>
</dbReference>
<keyword evidence="1 5" id="KW-0699">rRNA-binding</keyword>
<comment type="similarity">
    <text evidence="5">Belongs to the universal ribosomal protein uL6 family.</text>
</comment>
<gene>
    <name evidence="5 7" type="primary">rpl6</name>
    <name evidence="7" type="ORF">ANIMEMIM_00124</name>
</gene>
<dbReference type="PIRSF" id="PIRSF002162">
    <property type="entry name" value="Ribosomal_L6"/>
    <property type="match status" value="1"/>
</dbReference>
<keyword evidence="3 5" id="KW-0689">Ribosomal protein</keyword>
<feature type="domain" description="Large ribosomal subunit protein uL6 alpha-beta" evidence="6">
    <location>
        <begin position="93"/>
        <end position="167"/>
    </location>
</feature>
<comment type="function">
    <text evidence="5">This protein binds to the 23S rRNA, and is important in its secondary structure. It is located near the subunit interface in the base of the L7/L12 stalk, and near the tRNA binding site of the peptidyltransferase center.</text>
</comment>
<keyword evidence="4 5" id="KW-0687">Ribonucleoprotein</keyword>
<dbReference type="NCBIfam" id="TIGR03653">
    <property type="entry name" value="uL6_arch"/>
    <property type="match status" value="1"/>
</dbReference>
<comment type="subunit">
    <text evidence="5">Part of the 50S ribosomal subunit.</text>
</comment>
<dbReference type="InterPro" id="IPR036789">
    <property type="entry name" value="Ribosomal_uL6-like_a/b-dom_sf"/>
</dbReference>
<keyword evidence="2 5" id="KW-0694">RNA-binding</keyword>
<reference evidence="7" key="1">
    <citation type="submission" date="2020-10" db="EMBL/GenBank/DDBJ databases">
        <authorList>
            <person name="Hahn C.J."/>
            <person name="Laso-Perez R."/>
            <person name="Vulcano F."/>
            <person name="Vaziourakis K.-M."/>
            <person name="Stokke R."/>
            <person name="Steen I.H."/>
            <person name="Teske A."/>
            <person name="Boetius A."/>
            <person name="Liebeke M."/>
            <person name="Amann R."/>
            <person name="Knittel K."/>
        </authorList>
    </citation>
    <scope>NUCLEOTIDE SEQUENCE</scope>
    <source>
        <strain evidence="7">Gfbio:e3339647-f889-4370-9287-4fb5cb688e4c:AG393N10_GoMArc1</strain>
    </source>
</reference>
<organism evidence="7 8">
    <name type="scientific">Candidatus Argoarchaeum ethanivorans</name>
    <dbReference type="NCBI Taxonomy" id="2608793"/>
    <lineage>
        <taxon>Archaea</taxon>
        <taxon>Methanobacteriati</taxon>
        <taxon>Methanobacteriota</taxon>
        <taxon>Stenosarchaea group</taxon>
        <taxon>Methanomicrobia</taxon>
        <taxon>Methanosarcinales</taxon>
        <taxon>Methanosarcinales incertae sedis</taxon>
        <taxon>GOM Arc I cluster</taxon>
        <taxon>Candidatus Argoarchaeum</taxon>
    </lineage>
</organism>
<sequence length="174" mass="19358">METKVEVSIGGGVTATIADNMVSVTGEKGSLNRELWYPEITITKTDSMMVVETQSTRKKQAAMIGTFASHLRNMIKGVSEGYTYRMKVVFAHFPIQVKVTNDYVSIINFLGEKKPRTAKIYDDVDVIVNGYEVEVSGINKEHVGQTAANIEQATRIKGFDPRVFQDGIYIVEKS</sequence>
<dbReference type="GO" id="GO:0019843">
    <property type="term" value="F:rRNA binding"/>
    <property type="evidence" value="ECO:0007669"/>
    <property type="project" value="UniProtKB-UniRule"/>
</dbReference>
<evidence type="ECO:0000256" key="5">
    <source>
        <dbReference type="HAMAP-Rule" id="MF_01365"/>
    </source>
</evidence>
<name>A0A811T645_9EURY</name>
<evidence type="ECO:0000313" key="8">
    <source>
        <dbReference type="Proteomes" id="UP000637195"/>
    </source>
</evidence>
<dbReference type="GO" id="GO:0002181">
    <property type="term" value="P:cytoplasmic translation"/>
    <property type="evidence" value="ECO:0007669"/>
    <property type="project" value="TreeGrafter"/>
</dbReference>
<evidence type="ECO:0000256" key="2">
    <source>
        <dbReference type="ARBA" id="ARBA00022884"/>
    </source>
</evidence>
<dbReference type="PROSITE" id="PS00700">
    <property type="entry name" value="RIBOSOMAL_L6_2"/>
    <property type="match status" value="1"/>
</dbReference>